<dbReference type="InterPro" id="IPR000719">
    <property type="entry name" value="Prot_kinase_dom"/>
</dbReference>
<dbReference type="Pfam" id="PF00069">
    <property type="entry name" value="Pkinase"/>
    <property type="match status" value="1"/>
</dbReference>
<dbReference type="OrthoDB" id="4062651at2759"/>
<dbReference type="GO" id="GO:0005524">
    <property type="term" value="F:ATP binding"/>
    <property type="evidence" value="ECO:0007669"/>
    <property type="project" value="UniProtKB-KW"/>
</dbReference>
<gene>
    <name evidence="8" type="ORF">BDP27DRAFT_1219066</name>
</gene>
<evidence type="ECO:0000256" key="6">
    <source>
        <dbReference type="ARBA" id="ARBA00022840"/>
    </source>
</evidence>
<dbReference type="GO" id="GO:0004674">
    <property type="term" value="F:protein serine/threonine kinase activity"/>
    <property type="evidence" value="ECO:0007669"/>
    <property type="project" value="UniProtKB-KW"/>
</dbReference>
<dbReference type="PANTHER" id="PTHR11584:SF369">
    <property type="entry name" value="MITOGEN-ACTIVATED PROTEIN KINASE KINASE KINASE 19-RELATED"/>
    <property type="match status" value="1"/>
</dbReference>
<evidence type="ECO:0000256" key="5">
    <source>
        <dbReference type="ARBA" id="ARBA00022777"/>
    </source>
</evidence>
<evidence type="ECO:0000256" key="4">
    <source>
        <dbReference type="ARBA" id="ARBA00022741"/>
    </source>
</evidence>
<dbReference type="EMBL" id="JADNRY010000031">
    <property type="protein sequence ID" value="KAF9071566.1"/>
    <property type="molecule type" value="Genomic_DNA"/>
</dbReference>
<dbReference type="InterPro" id="IPR011009">
    <property type="entry name" value="Kinase-like_dom_sf"/>
</dbReference>
<evidence type="ECO:0000256" key="1">
    <source>
        <dbReference type="ARBA" id="ARBA00006529"/>
    </source>
</evidence>
<dbReference type="Gene3D" id="1.10.510.10">
    <property type="entry name" value="Transferase(Phosphotransferase) domain 1"/>
    <property type="match status" value="1"/>
</dbReference>
<dbReference type="PROSITE" id="PS50011">
    <property type="entry name" value="PROTEIN_KINASE_DOM"/>
    <property type="match status" value="1"/>
</dbReference>
<evidence type="ECO:0000259" key="7">
    <source>
        <dbReference type="PROSITE" id="PS50011"/>
    </source>
</evidence>
<evidence type="ECO:0000313" key="8">
    <source>
        <dbReference type="EMBL" id="KAF9071566.1"/>
    </source>
</evidence>
<protein>
    <submittedName>
        <fullName evidence="8">Kinase-like domain-containing protein</fullName>
    </submittedName>
</protein>
<dbReference type="Proteomes" id="UP000772434">
    <property type="component" value="Unassembled WGS sequence"/>
</dbReference>
<proteinExistence type="inferred from homology"/>
<comment type="similarity">
    <text evidence="1">Belongs to the protein kinase superfamily. STE Ser/Thr protein kinase family. MAP kinase kinase kinase subfamily.</text>
</comment>
<keyword evidence="2" id="KW-0723">Serine/threonine-protein kinase</keyword>
<dbReference type="InterPro" id="IPR008271">
    <property type="entry name" value="Ser/Thr_kinase_AS"/>
</dbReference>
<reference evidence="8" key="1">
    <citation type="submission" date="2020-11" db="EMBL/GenBank/DDBJ databases">
        <authorList>
            <consortium name="DOE Joint Genome Institute"/>
            <person name="Ahrendt S."/>
            <person name="Riley R."/>
            <person name="Andreopoulos W."/>
            <person name="Labutti K."/>
            <person name="Pangilinan J."/>
            <person name="Ruiz-Duenas F.J."/>
            <person name="Barrasa J.M."/>
            <person name="Sanchez-Garcia M."/>
            <person name="Camarero S."/>
            <person name="Miyauchi S."/>
            <person name="Serrano A."/>
            <person name="Linde D."/>
            <person name="Babiker R."/>
            <person name="Drula E."/>
            <person name="Ayuso-Fernandez I."/>
            <person name="Pacheco R."/>
            <person name="Padilla G."/>
            <person name="Ferreira P."/>
            <person name="Barriuso J."/>
            <person name="Kellner H."/>
            <person name="Castanera R."/>
            <person name="Alfaro M."/>
            <person name="Ramirez L."/>
            <person name="Pisabarro A.G."/>
            <person name="Kuo A."/>
            <person name="Tritt A."/>
            <person name="Lipzen A."/>
            <person name="He G."/>
            <person name="Yan M."/>
            <person name="Ng V."/>
            <person name="Cullen D."/>
            <person name="Martin F."/>
            <person name="Rosso M.-N."/>
            <person name="Henrissat B."/>
            <person name="Hibbett D."/>
            <person name="Martinez A.T."/>
            <person name="Grigoriev I.V."/>
        </authorList>
    </citation>
    <scope>NUCLEOTIDE SEQUENCE</scope>
    <source>
        <strain evidence="8">AH 40177</strain>
    </source>
</reference>
<keyword evidence="6" id="KW-0067">ATP-binding</keyword>
<dbReference type="SUPFAM" id="SSF56112">
    <property type="entry name" value="Protein kinase-like (PK-like)"/>
    <property type="match status" value="1"/>
</dbReference>
<dbReference type="PROSITE" id="PS00108">
    <property type="entry name" value="PROTEIN_KINASE_ST"/>
    <property type="match status" value="1"/>
</dbReference>
<organism evidence="8 9">
    <name type="scientific">Rhodocollybia butyracea</name>
    <dbReference type="NCBI Taxonomy" id="206335"/>
    <lineage>
        <taxon>Eukaryota</taxon>
        <taxon>Fungi</taxon>
        <taxon>Dikarya</taxon>
        <taxon>Basidiomycota</taxon>
        <taxon>Agaricomycotina</taxon>
        <taxon>Agaricomycetes</taxon>
        <taxon>Agaricomycetidae</taxon>
        <taxon>Agaricales</taxon>
        <taxon>Marasmiineae</taxon>
        <taxon>Omphalotaceae</taxon>
        <taxon>Rhodocollybia</taxon>
    </lineage>
</organism>
<evidence type="ECO:0000256" key="3">
    <source>
        <dbReference type="ARBA" id="ARBA00022679"/>
    </source>
</evidence>
<evidence type="ECO:0000313" key="9">
    <source>
        <dbReference type="Proteomes" id="UP000772434"/>
    </source>
</evidence>
<sequence>MSEDLARGLDFLHKSGIAHLDIKPHNMVYDQGFNLYLIDFDAAERVEGVDSTINQVRGTEPWMAPEVIMGPYSPILADRFSCGRVFGLINRYLGNKQLAEFSEQLKRECPRERPPVEDWLHRRFTSGRPLVQGKLLLSADLC</sequence>
<comment type="caution">
    <text evidence="8">The sequence shown here is derived from an EMBL/GenBank/DDBJ whole genome shotgun (WGS) entry which is preliminary data.</text>
</comment>
<keyword evidence="9" id="KW-1185">Reference proteome</keyword>
<evidence type="ECO:0000256" key="2">
    <source>
        <dbReference type="ARBA" id="ARBA00022527"/>
    </source>
</evidence>
<accession>A0A9P5UA03</accession>
<dbReference type="AlphaFoldDB" id="A0A9P5UA03"/>
<feature type="domain" description="Protein kinase" evidence="7">
    <location>
        <begin position="1"/>
        <end position="142"/>
    </location>
</feature>
<keyword evidence="5 8" id="KW-0418">Kinase</keyword>
<keyword evidence="3" id="KW-0808">Transferase</keyword>
<keyword evidence="4" id="KW-0547">Nucleotide-binding</keyword>
<name>A0A9P5UA03_9AGAR</name>
<dbReference type="PANTHER" id="PTHR11584">
    <property type="entry name" value="SERINE/THREONINE PROTEIN KINASE"/>
    <property type="match status" value="1"/>
</dbReference>